<evidence type="ECO:0000313" key="2">
    <source>
        <dbReference type="EMBL" id="PXV71273.1"/>
    </source>
</evidence>
<keyword evidence="1" id="KW-0812">Transmembrane</keyword>
<dbReference type="EMBL" id="QICN01000001">
    <property type="protein sequence ID" value="PXV71273.1"/>
    <property type="molecule type" value="Genomic_DNA"/>
</dbReference>
<dbReference type="RefSeq" id="WP_110263403.1">
    <property type="nucleotide sequence ID" value="NZ_CAKZQT010000007.1"/>
</dbReference>
<evidence type="ECO:0000256" key="1">
    <source>
        <dbReference type="SAM" id="Phobius"/>
    </source>
</evidence>
<reference evidence="2 3" key="1">
    <citation type="submission" date="2018-04" db="EMBL/GenBank/DDBJ databases">
        <title>Genomic Encyclopedia of Type Strains, Phase IV (KMG-IV): sequencing the most valuable type-strain genomes for metagenomic binning, comparative biology and taxonomic classification.</title>
        <authorList>
            <person name="Goeker M."/>
        </authorList>
    </citation>
    <scope>NUCLEOTIDE SEQUENCE [LARGE SCALE GENOMIC DNA]</scope>
    <source>
        <strain evidence="2 3">DSM 104150</strain>
    </source>
</reference>
<feature type="transmembrane region" description="Helical" evidence="1">
    <location>
        <begin position="164"/>
        <end position="181"/>
    </location>
</feature>
<evidence type="ECO:0000313" key="3">
    <source>
        <dbReference type="Proteomes" id="UP000248330"/>
    </source>
</evidence>
<dbReference type="Proteomes" id="UP000248330">
    <property type="component" value="Unassembled WGS sequence"/>
</dbReference>
<proteinExistence type="predicted"/>
<feature type="transmembrane region" description="Helical" evidence="1">
    <location>
        <begin position="139"/>
        <end position="157"/>
    </location>
</feature>
<comment type="caution">
    <text evidence="2">The sequence shown here is derived from an EMBL/GenBank/DDBJ whole genome shotgun (WGS) entry which is preliminary data.</text>
</comment>
<gene>
    <name evidence="2" type="ORF">C8D93_101318</name>
</gene>
<keyword evidence="1" id="KW-1133">Transmembrane helix</keyword>
<accession>A0A318EEN5</accession>
<keyword evidence="1" id="KW-0472">Membrane</keyword>
<dbReference type="OrthoDB" id="4524357at2"/>
<protein>
    <recommendedName>
        <fullName evidence="4">Emopamil binding protein</fullName>
    </recommendedName>
</protein>
<name>A0A318EEN5_9GAMM</name>
<sequence>MASIRQSGFGAYDAHQADSAAAQWKADKWMIAGTILMGTGVLGIIGLPMFFYGMHLQKLAARAGFSVRPLIVTLIGYLVIIDSALNSMGWTLDLFAHHTLINRVLTVGWGALFDGGYFWHYNELWVGGAGAPGEKAWEIALIPCLFCARLAAAIGLLQMKRWGQQWLIVTCWMGIIVWTGYNTNMTIFADVRYANIAFPVWGWWLYDIWYITPFLALPYLHTVNREIFSE</sequence>
<feature type="transmembrane region" description="Helical" evidence="1">
    <location>
        <begin position="29"/>
        <end position="53"/>
    </location>
</feature>
<feature type="transmembrane region" description="Helical" evidence="1">
    <location>
        <begin position="59"/>
        <end position="80"/>
    </location>
</feature>
<dbReference type="AlphaFoldDB" id="A0A318EEN5"/>
<organism evidence="2 3">
    <name type="scientific">Sinimarinibacterium flocculans</name>
    <dbReference type="NCBI Taxonomy" id="985250"/>
    <lineage>
        <taxon>Bacteria</taxon>
        <taxon>Pseudomonadati</taxon>
        <taxon>Pseudomonadota</taxon>
        <taxon>Gammaproteobacteria</taxon>
        <taxon>Nevskiales</taxon>
        <taxon>Nevskiaceae</taxon>
        <taxon>Sinimarinibacterium</taxon>
    </lineage>
</organism>
<feature type="transmembrane region" description="Helical" evidence="1">
    <location>
        <begin position="201"/>
        <end position="220"/>
    </location>
</feature>
<evidence type="ECO:0008006" key="4">
    <source>
        <dbReference type="Google" id="ProtNLM"/>
    </source>
</evidence>
<keyword evidence="3" id="KW-1185">Reference proteome</keyword>